<accession>M3D3J6</accession>
<protein>
    <submittedName>
        <fullName evidence="2">Uncharacterized protein</fullName>
    </submittedName>
</protein>
<dbReference type="EMBL" id="AOHP01000140">
    <property type="protein sequence ID" value="EMF24300.1"/>
    <property type="molecule type" value="Genomic_DNA"/>
</dbReference>
<organism evidence="2 3">
    <name type="scientific">Streptomyces gancidicus BKS 13-15</name>
    <dbReference type="NCBI Taxonomy" id="1284664"/>
    <lineage>
        <taxon>Bacteria</taxon>
        <taxon>Bacillati</taxon>
        <taxon>Actinomycetota</taxon>
        <taxon>Actinomycetes</taxon>
        <taxon>Kitasatosporales</taxon>
        <taxon>Streptomycetaceae</taxon>
        <taxon>Streptomyces</taxon>
        <taxon>Streptomyces pseudogriseolus group</taxon>
    </lineage>
</organism>
<sequence length="63" mass="5554">MGVPAPELLGSASIVAAWCTPPGGVPGVPGAPGGGGVGGPDGGGVCAPDGPSGPSDDTICVGT</sequence>
<dbReference type="Proteomes" id="UP000011732">
    <property type="component" value="Unassembled WGS sequence"/>
</dbReference>
<dbReference type="AlphaFoldDB" id="M3D3J6"/>
<proteinExistence type="predicted"/>
<gene>
    <name evidence="2" type="ORF">H114_27975</name>
</gene>
<evidence type="ECO:0000313" key="3">
    <source>
        <dbReference type="Proteomes" id="UP000011732"/>
    </source>
</evidence>
<name>M3D3J6_STREZ</name>
<evidence type="ECO:0000313" key="2">
    <source>
        <dbReference type="EMBL" id="EMF24300.1"/>
    </source>
</evidence>
<evidence type="ECO:0000256" key="1">
    <source>
        <dbReference type="SAM" id="MobiDB-lite"/>
    </source>
</evidence>
<comment type="caution">
    <text evidence="2">The sequence shown here is derived from an EMBL/GenBank/DDBJ whole genome shotgun (WGS) entry which is preliminary data.</text>
</comment>
<reference evidence="2 3" key="1">
    <citation type="journal article" date="2013" name="Genome Announc.">
        <title>Draft Genome Sequence of Streptomyces gancidicus Strain BKS 13-15.</title>
        <authorList>
            <person name="Kumar S."/>
            <person name="Kaur N."/>
            <person name="Singh N.K."/>
            <person name="Raghava G.P."/>
            <person name="Mayilraj S."/>
        </authorList>
    </citation>
    <scope>NUCLEOTIDE SEQUENCE [LARGE SCALE GENOMIC DNA]</scope>
    <source>
        <strain evidence="2 3">BKS 13-15</strain>
    </source>
</reference>
<keyword evidence="3" id="KW-1185">Reference proteome</keyword>
<feature type="compositionally biased region" description="Gly residues" evidence="1">
    <location>
        <begin position="25"/>
        <end position="45"/>
    </location>
</feature>
<feature type="region of interest" description="Disordered" evidence="1">
    <location>
        <begin position="23"/>
        <end position="63"/>
    </location>
</feature>